<evidence type="ECO:0000256" key="1">
    <source>
        <dbReference type="SAM" id="MobiDB-lite"/>
    </source>
</evidence>
<keyword evidence="3" id="KW-1185">Reference proteome</keyword>
<feature type="region of interest" description="Disordered" evidence="1">
    <location>
        <begin position="1"/>
        <end position="31"/>
    </location>
</feature>
<gene>
    <name evidence="2" type="ORF">CLODIP_2_CD04761</name>
</gene>
<comment type="caution">
    <text evidence="2">The sequence shown here is derived from an EMBL/GenBank/DDBJ whole genome shotgun (WGS) entry which is preliminary data.</text>
</comment>
<dbReference type="EMBL" id="CADEPI010000186">
    <property type="protein sequence ID" value="CAB3379431.1"/>
    <property type="molecule type" value="Genomic_DNA"/>
</dbReference>
<dbReference type="AlphaFoldDB" id="A0A8S1DFT4"/>
<reference evidence="2 3" key="1">
    <citation type="submission" date="2020-04" db="EMBL/GenBank/DDBJ databases">
        <authorList>
            <person name="Alioto T."/>
            <person name="Alioto T."/>
            <person name="Gomez Garrido J."/>
        </authorList>
    </citation>
    <scope>NUCLEOTIDE SEQUENCE [LARGE SCALE GENOMIC DNA]</scope>
</reference>
<accession>A0A8S1DFT4</accession>
<protein>
    <submittedName>
        <fullName evidence="2">Uncharacterized protein</fullName>
    </submittedName>
</protein>
<name>A0A8S1DFT4_9INSE</name>
<evidence type="ECO:0000313" key="2">
    <source>
        <dbReference type="EMBL" id="CAB3379431.1"/>
    </source>
</evidence>
<organism evidence="2 3">
    <name type="scientific">Cloeon dipterum</name>
    <dbReference type="NCBI Taxonomy" id="197152"/>
    <lineage>
        <taxon>Eukaryota</taxon>
        <taxon>Metazoa</taxon>
        <taxon>Ecdysozoa</taxon>
        <taxon>Arthropoda</taxon>
        <taxon>Hexapoda</taxon>
        <taxon>Insecta</taxon>
        <taxon>Pterygota</taxon>
        <taxon>Palaeoptera</taxon>
        <taxon>Ephemeroptera</taxon>
        <taxon>Pisciforma</taxon>
        <taxon>Baetidae</taxon>
        <taxon>Cloeon</taxon>
    </lineage>
</organism>
<sequence length="178" mass="20044">MADDNTQSMSSTDGKGSLTGRNPEQVFSVSSTTRQKYDVKLSTDQITRMVDDLLCNMSIETVKGNETVRDKLECQIKESLDLEDPESDLNKLLEDLTEKAIKLEKNVECTGMTLVEFRDKQAEDIVQGAQVIDPLKVEYIFGKFMNTEKVAGKKMEEAVAKLIANSTVHRGFHRTQEF</sequence>
<dbReference type="Proteomes" id="UP000494165">
    <property type="component" value="Unassembled WGS sequence"/>
</dbReference>
<proteinExistence type="predicted"/>
<evidence type="ECO:0000313" key="3">
    <source>
        <dbReference type="Proteomes" id="UP000494165"/>
    </source>
</evidence>